<keyword evidence="2" id="KW-1185">Reference proteome</keyword>
<accession>A0A514CTB8</accession>
<evidence type="ECO:0000313" key="2">
    <source>
        <dbReference type="Proteomes" id="UP000320799"/>
    </source>
</evidence>
<name>A0A514CTB8_9CAUD</name>
<reference evidence="1 2" key="1">
    <citation type="submission" date="2019-06" db="EMBL/GenBank/DDBJ databases">
        <authorList>
            <person name="Kincaid V.D."/>
            <person name="Fuller A."/>
            <person name="Hodges K."/>
            <person name="Bansal M."/>
            <person name="Essig J."/>
            <person name="Johnson A."/>
        </authorList>
    </citation>
    <scope>NUCLEOTIDE SEQUENCE [LARGE SCALE GENOMIC DNA]</scope>
</reference>
<organism evidence="1 2">
    <name type="scientific">Achromobacter phage Motura</name>
    <dbReference type="NCBI Taxonomy" id="2591403"/>
    <lineage>
        <taxon>Viruses</taxon>
        <taxon>Duplodnaviria</taxon>
        <taxon>Heunggongvirae</taxon>
        <taxon>Uroviricota</taxon>
        <taxon>Caudoviricetes</taxon>
        <taxon>Moturavirus</taxon>
        <taxon>Moturavirus motura</taxon>
    </lineage>
</organism>
<proteinExistence type="predicted"/>
<sequence length="75" mass="8426">MKYTIVIALVLLSGCTEPDDVTCTTTGELVLRDVCISRGLKGFCAQRSWVEQVKLECSDGKNRYTEPNKIMRVNQ</sequence>
<dbReference type="GeneID" id="56136151"/>
<dbReference type="PROSITE" id="PS51257">
    <property type="entry name" value="PROKAR_LIPOPROTEIN"/>
    <property type="match status" value="1"/>
</dbReference>
<evidence type="ECO:0000313" key="1">
    <source>
        <dbReference type="EMBL" id="QDH83715.1"/>
    </source>
</evidence>
<dbReference type="Proteomes" id="UP000320799">
    <property type="component" value="Segment"/>
</dbReference>
<protein>
    <recommendedName>
        <fullName evidence="3">Lipoprotein</fullName>
    </recommendedName>
</protein>
<dbReference type="EMBL" id="MN094788">
    <property type="protein sequence ID" value="QDH83715.1"/>
    <property type="molecule type" value="Genomic_DNA"/>
</dbReference>
<dbReference type="KEGG" id="vg:56136151"/>
<dbReference type="RefSeq" id="YP_009903875.1">
    <property type="nucleotide sequence ID" value="NC_049849.1"/>
</dbReference>
<evidence type="ECO:0008006" key="3">
    <source>
        <dbReference type="Google" id="ProtNLM"/>
    </source>
</evidence>